<dbReference type="InterPro" id="IPR027417">
    <property type="entry name" value="P-loop_NTPase"/>
</dbReference>
<name>A0A940YD34_9BURK</name>
<gene>
    <name evidence="1" type="ORF">KAK06_03165</name>
</gene>
<protein>
    <recommendedName>
        <fullName evidence="3">Sulfotransferase family protein</fullName>
    </recommendedName>
</protein>
<organism evidence="1 2">
    <name type="scientific">Ideonella aquatica</name>
    <dbReference type="NCBI Taxonomy" id="2824119"/>
    <lineage>
        <taxon>Bacteria</taxon>
        <taxon>Pseudomonadati</taxon>
        <taxon>Pseudomonadota</taxon>
        <taxon>Betaproteobacteria</taxon>
        <taxon>Burkholderiales</taxon>
        <taxon>Sphaerotilaceae</taxon>
        <taxon>Ideonella</taxon>
    </lineage>
</organism>
<evidence type="ECO:0008006" key="3">
    <source>
        <dbReference type="Google" id="ProtNLM"/>
    </source>
</evidence>
<sequence length="274" mass="30166">MNALREPLSRPGVRSTGLLVVSSPKSGTMFLTRCLERASGLHAVFGIEHPGPAELLAQLQASGWHPRVQELLSADSPSHRLLAQRYGQYLARHREGGAEAPRLVADHGLRSFARFIVQPTHDDLLPPAQVMAWARARGLQVGYLQRDLKSVANSLVQFLLDGRSRLIRLDDPARVAALVCEVYAPILAEQARQWARLAPSADLHRVRFDDLRAEPGPLVERLCAAAGWLADARALSAQGERAWTYRVDQSATWQRTFTAAQVAALDSLEDSLHA</sequence>
<dbReference type="Gene3D" id="3.40.50.300">
    <property type="entry name" value="P-loop containing nucleotide triphosphate hydrolases"/>
    <property type="match status" value="1"/>
</dbReference>
<reference evidence="1" key="1">
    <citation type="submission" date="2021-04" db="EMBL/GenBank/DDBJ databases">
        <title>The genome sequence of Ideonella sp. 4Y11.</title>
        <authorList>
            <person name="Liu Y."/>
        </authorList>
    </citation>
    <scope>NUCLEOTIDE SEQUENCE</scope>
    <source>
        <strain evidence="1">4Y11</strain>
    </source>
</reference>
<accession>A0A940YD34</accession>
<evidence type="ECO:0000313" key="1">
    <source>
        <dbReference type="EMBL" id="MBQ0957950.1"/>
    </source>
</evidence>
<comment type="caution">
    <text evidence="1">The sequence shown here is derived from an EMBL/GenBank/DDBJ whole genome shotgun (WGS) entry which is preliminary data.</text>
</comment>
<keyword evidence="2" id="KW-1185">Reference proteome</keyword>
<dbReference type="AlphaFoldDB" id="A0A940YD34"/>
<dbReference type="SUPFAM" id="SSF52540">
    <property type="entry name" value="P-loop containing nucleoside triphosphate hydrolases"/>
    <property type="match status" value="1"/>
</dbReference>
<evidence type="ECO:0000313" key="2">
    <source>
        <dbReference type="Proteomes" id="UP000678374"/>
    </source>
</evidence>
<dbReference type="EMBL" id="JAGQDE010000002">
    <property type="protein sequence ID" value="MBQ0957950.1"/>
    <property type="molecule type" value="Genomic_DNA"/>
</dbReference>
<proteinExistence type="predicted"/>
<dbReference type="Proteomes" id="UP000678374">
    <property type="component" value="Unassembled WGS sequence"/>
</dbReference>
<dbReference type="RefSeq" id="WP_210800351.1">
    <property type="nucleotide sequence ID" value="NZ_JAGQDE010000002.1"/>
</dbReference>